<sequence>MEGTETLILLEEVLGGKIYDQKLYKSKTLSLHLMLVNSSFPVVRAAGMIATRLKQQKKIEEDNYCAFQIYIKEIISGNKPKSLEIVQHTLKNDLNNKTGKLIFCLSKLYKLYTSNLLSSFFALKLHMAQFSVSLINKHTSYCRFFLVLNNRYKVFMKHIIQNWKDNIIKKSKPLATMYRKTQIKLKTFKKILVSIKPSFEQIAFWRWKIKVREYKDVKNKIAEAIKKSEIILRYLLYKTAFSKWILYQNKRENTSFYKIGTVLSIAKHRYFSLQLLSIIKWKGAVKKYQKEEFVINIPKCIGKMNLRNSIKIKDVLVKIMRISERKYLDIKHILFTRLCFDNMLEKYFIESKKSTTSLLSYQKSLEISTNCTQLESIAKYLKSIYFIKKNFPGQVLKTWISKTSNHIKNQTTIKTYTSLNKLTKEKLYKEKYNTNTFNKSKNKSGKLRNINAIKLAFRSLMKLQKPLIVPFFHIWKNLQINEYWKSPGVYGIAKNLNKAFGENEKKISIKNQDRFLKSINIKLCSILYRALCGFIKKRVRYGIECIIQLVEAKKSSNHSKLENMVRIISNIYNKNSRKILKPNKNTTATRKKTKSILQATSNLIKPSNSQPSTSHFLHLLNHILKRTQNQILSTITNPTIKSSNPHFSYNLSSILKNPSKSQSLQIPKTLQSLSTLTNLLAKNPILSLNQSFKKWKLHKFLLPKLLNKKIISQNPISYKNSLSYWYSISIHSNKSNFVLIKKMTIATQNYINRLKQFAIFKLVMFSTFCPNRIKKFSLTSIGSLSDLKVEETEIPSFMSIEDKSFNEGKNYFSISTGANSRVTKYDMMNNDQNWALQLLVYNIKSVLLRKKMFGLTCIEMYSKNMLEFDEEREILYEEIRDLRYDKMSLLEDNAVLRMYNEELVESLEKTNNECLIMSDLVKETKLSRMVALLGKMVELPMLEVVFTLRSNNNFYMI</sequence>
<evidence type="ECO:0000313" key="1">
    <source>
        <dbReference type="EMBL" id="OMJ93947.1"/>
    </source>
</evidence>
<accession>A0A1R2CY47</accession>
<reference evidence="1 2" key="1">
    <citation type="submission" date="2016-11" db="EMBL/GenBank/DDBJ databases">
        <title>The macronuclear genome of Stentor coeruleus: a giant cell with tiny introns.</title>
        <authorList>
            <person name="Slabodnick M."/>
            <person name="Ruby J.G."/>
            <person name="Reiff S.B."/>
            <person name="Swart E.C."/>
            <person name="Gosai S."/>
            <person name="Prabakaran S."/>
            <person name="Witkowska E."/>
            <person name="Larue G.E."/>
            <person name="Fisher S."/>
            <person name="Freeman R.M."/>
            <person name="Gunawardena J."/>
            <person name="Chu W."/>
            <person name="Stover N.A."/>
            <person name="Gregory B.D."/>
            <person name="Nowacki M."/>
            <person name="Derisi J."/>
            <person name="Roy S.W."/>
            <person name="Marshall W.F."/>
            <person name="Sood P."/>
        </authorList>
    </citation>
    <scope>NUCLEOTIDE SEQUENCE [LARGE SCALE GENOMIC DNA]</scope>
    <source>
        <strain evidence="1">WM001</strain>
    </source>
</reference>
<name>A0A1R2CY47_9CILI</name>
<keyword evidence="2" id="KW-1185">Reference proteome</keyword>
<protein>
    <submittedName>
        <fullName evidence="1">Uncharacterized protein</fullName>
    </submittedName>
</protein>
<dbReference type="Proteomes" id="UP000187209">
    <property type="component" value="Unassembled WGS sequence"/>
</dbReference>
<gene>
    <name evidence="1" type="ORF">SteCoe_3004</name>
</gene>
<organism evidence="1 2">
    <name type="scientific">Stentor coeruleus</name>
    <dbReference type="NCBI Taxonomy" id="5963"/>
    <lineage>
        <taxon>Eukaryota</taxon>
        <taxon>Sar</taxon>
        <taxon>Alveolata</taxon>
        <taxon>Ciliophora</taxon>
        <taxon>Postciliodesmatophora</taxon>
        <taxon>Heterotrichea</taxon>
        <taxon>Heterotrichida</taxon>
        <taxon>Stentoridae</taxon>
        <taxon>Stentor</taxon>
    </lineage>
</organism>
<proteinExistence type="predicted"/>
<dbReference type="EMBL" id="MPUH01000034">
    <property type="protein sequence ID" value="OMJ93947.1"/>
    <property type="molecule type" value="Genomic_DNA"/>
</dbReference>
<comment type="caution">
    <text evidence="1">The sequence shown here is derived from an EMBL/GenBank/DDBJ whole genome shotgun (WGS) entry which is preliminary data.</text>
</comment>
<evidence type="ECO:0000313" key="2">
    <source>
        <dbReference type="Proteomes" id="UP000187209"/>
    </source>
</evidence>
<dbReference type="AlphaFoldDB" id="A0A1R2CY47"/>